<dbReference type="EMBL" id="CM042023">
    <property type="protein sequence ID" value="KAI3813909.1"/>
    <property type="molecule type" value="Genomic_DNA"/>
</dbReference>
<reference evidence="1 2" key="2">
    <citation type="journal article" date="2022" name="Mol. Ecol. Resour.">
        <title>The genomes of chicory, endive, great burdock and yacon provide insights into Asteraceae paleo-polyploidization history and plant inulin production.</title>
        <authorList>
            <person name="Fan W."/>
            <person name="Wang S."/>
            <person name="Wang H."/>
            <person name="Wang A."/>
            <person name="Jiang F."/>
            <person name="Liu H."/>
            <person name="Zhao H."/>
            <person name="Xu D."/>
            <person name="Zhang Y."/>
        </authorList>
    </citation>
    <scope>NUCLEOTIDE SEQUENCE [LARGE SCALE GENOMIC DNA]</scope>
    <source>
        <strain evidence="2">cv. Yunnan</strain>
        <tissue evidence="1">Leaves</tissue>
    </source>
</reference>
<comment type="caution">
    <text evidence="1">The sequence shown here is derived from an EMBL/GenBank/DDBJ whole genome shotgun (WGS) entry which is preliminary data.</text>
</comment>
<proteinExistence type="predicted"/>
<reference evidence="2" key="1">
    <citation type="journal article" date="2022" name="Mol. Ecol. Resour.">
        <title>The genomes of chicory, endive, great burdock and yacon provide insights into Asteraceae palaeo-polyploidization history and plant inulin production.</title>
        <authorList>
            <person name="Fan W."/>
            <person name="Wang S."/>
            <person name="Wang H."/>
            <person name="Wang A."/>
            <person name="Jiang F."/>
            <person name="Liu H."/>
            <person name="Zhao H."/>
            <person name="Xu D."/>
            <person name="Zhang Y."/>
        </authorList>
    </citation>
    <scope>NUCLEOTIDE SEQUENCE [LARGE SCALE GENOMIC DNA]</scope>
    <source>
        <strain evidence="2">cv. Yunnan</strain>
    </source>
</reference>
<dbReference type="Proteomes" id="UP001056120">
    <property type="component" value="Linkage Group LG06"/>
</dbReference>
<protein>
    <submittedName>
        <fullName evidence="1">Uncharacterized protein</fullName>
    </submittedName>
</protein>
<accession>A0ACB9J055</accession>
<sequence length="160" mass="17935">MQKLRVNLEKVKQQNLLVNPHRLTIGAGLGFSSLQGIMQLQKQLEDQFTINRESEKATVDKPLIHDLNNDDSLPKGSTNKNPLACKWYNANDEVLGKNMKTKKTSKSKGLETDPWLNEGRKAVTQRADEFLSILGQDLDAVSKAYVSVLKGFISQSHMLI</sequence>
<evidence type="ECO:0000313" key="1">
    <source>
        <dbReference type="EMBL" id="KAI3813909.1"/>
    </source>
</evidence>
<gene>
    <name evidence="1" type="ORF">L1987_18644</name>
</gene>
<keyword evidence="2" id="KW-1185">Reference proteome</keyword>
<evidence type="ECO:0000313" key="2">
    <source>
        <dbReference type="Proteomes" id="UP001056120"/>
    </source>
</evidence>
<name>A0ACB9J055_9ASTR</name>
<organism evidence="1 2">
    <name type="scientific">Smallanthus sonchifolius</name>
    <dbReference type="NCBI Taxonomy" id="185202"/>
    <lineage>
        <taxon>Eukaryota</taxon>
        <taxon>Viridiplantae</taxon>
        <taxon>Streptophyta</taxon>
        <taxon>Embryophyta</taxon>
        <taxon>Tracheophyta</taxon>
        <taxon>Spermatophyta</taxon>
        <taxon>Magnoliopsida</taxon>
        <taxon>eudicotyledons</taxon>
        <taxon>Gunneridae</taxon>
        <taxon>Pentapetalae</taxon>
        <taxon>asterids</taxon>
        <taxon>campanulids</taxon>
        <taxon>Asterales</taxon>
        <taxon>Asteraceae</taxon>
        <taxon>Asteroideae</taxon>
        <taxon>Heliantheae alliance</taxon>
        <taxon>Millerieae</taxon>
        <taxon>Smallanthus</taxon>
    </lineage>
</organism>